<dbReference type="PRINTS" id="PR00039">
    <property type="entry name" value="HTHLYSR"/>
</dbReference>
<dbReference type="GO" id="GO:0003700">
    <property type="term" value="F:DNA-binding transcription factor activity"/>
    <property type="evidence" value="ECO:0007669"/>
    <property type="project" value="InterPro"/>
</dbReference>
<dbReference type="PROSITE" id="PS50931">
    <property type="entry name" value="HTH_LYSR"/>
    <property type="match status" value="1"/>
</dbReference>
<reference evidence="6 7" key="1">
    <citation type="submission" date="2019-07" db="EMBL/GenBank/DDBJ databases">
        <title>Genomic Encyclopedia of Archaeal and Bacterial Type Strains, Phase II (KMG-II): from individual species to whole genera.</title>
        <authorList>
            <person name="Goeker M."/>
        </authorList>
    </citation>
    <scope>NUCLEOTIDE SEQUENCE [LARGE SCALE GENOMIC DNA]</scope>
    <source>
        <strain evidence="6 7">ATCC BAA-252</strain>
    </source>
</reference>
<protein>
    <submittedName>
        <fullName evidence="6">LysR family transcriptional regulator</fullName>
    </submittedName>
</protein>
<dbReference type="InterPro" id="IPR005119">
    <property type="entry name" value="LysR_subst-bd"/>
</dbReference>
<dbReference type="Pfam" id="PF00126">
    <property type="entry name" value="HTH_1"/>
    <property type="match status" value="1"/>
</dbReference>
<comment type="caution">
    <text evidence="6">The sequence shown here is derived from an EMBL/GenBank/DDBJ whole genome shotgun (WGS) entry which is preliminary data.</text>
</comment>
<dbReference type="AlphaFoldDB" id="A0A562T1L0"/>
<evidence type="ECO:0000256" key="3">
    <source>
        <dbReference type="ARBA" id="ARBA00023125"/>
    </source>
</evidence>
<dbReference type="PANTHER" id="PTHR30537:SF3">
    <property type="entry name" value="TRANSCRIPTIONAL REGULATORY PROTEIN"/>
    <property type="match status" value="1"/>
</dbReference>
<sequence>MNWGAISFDWNQARAFLATAEEGSLSAAARALGLTQPTLGRQISALEQQLGVVLFERSGRGLAVTPTGQGLLEHVKAMATAANGLSLAASGQSKTIEGKVCISASDVAAAYMLPEVLAELRDIAPGIEIDIVATNSVSDLRQREADIALRHVRPEQPDLIARLVRNMTARLYAAPSYLSRHGHPASLQDLASATFVSFGDRDRLMRELGSQGIVLSRASLCYNTESGLVAWQLVRDGLCIGIMADDVAARYSDVVPVFPDMDPIPFPLWLVTHRELHTSRKFRIVFDFLAEKFSVARSPAKV</sequence>
<comment type="similarity">
    <text evidence="1">Belongs to the LysR transcriptional regulatory family.</text>
</comment>
<evidence type="ECO:0000256" key="1">
    <source>
        <dbReference type="ARBA" id="ARBA00009437"/>
    </source>
</evidence>
<dbReference type="InterPro" id="IPR036390">
    <property type="entry name" value="WH_DNA-bd_sf"/>
</dbReference>
<dbReference type="InterPro" id="IPR000847">
    <property type="entry name" value="LysR_HTH_N"/>
</dbReference>
<keyword evidence="3" id="KW-0238">DNA-binding</keyword>
<dbReference type="Pfam" id="PF03466">
    <property type="entry name" value="LysR_substrate"/>
    <property type="match status" value="1"/>
</dbReference>
<gene>
    <name evidence="6" type="ORF">JM93_02007</name>
</gene>
<dbReference type="InterPro" id="IPR036388">
    <property type="entry name" value="WH-like_DNA-bd_sf"/>
</dbReference>
<evidence type="ECO:0000256" key="4">
    <source>
        <dbReference type="ARBA" id="ARBA00023163"/>
    </source>
</evidence>
<accession>A0A562T1L0</accession>
<dbReference type="SUPFAM" id="SSF46785">
    <property type="entry name" value="Winged helix' DNA-binding domain"/>
    <property type="match status" value="1"/>
</dbReference>
<dbReference type="GO" id="GO:0043565">
    <property type="term" value="F:sequence-specific DNA binding"/>
    <property type="evidence" value="ECO:0007669"/>
    <property type="project" value="TreeGrafter"/>
</dbReference>
<dbReference type="EMBL" id="VLLF01000004">
    <property type="protein sequence ID" value="TWI87442.1"/>
    <property type="molecule type" value="Genomic_DNA"/>
</dbReference>
<dbReference type="RefSeq" id="WP_145342787.1">
    <property type="nucleotide sequence ID" value="NZ_SMLY01000081.1"/>
</dbReference>
<dbReference type="FunFam" id="1.10.10.10:FF:000001">
    <property type="entry name" value="LysR family transcriptional regulator"/>
    <property type="match status" value="1"/>
</dbReference>
<evidence type="ECO:0000259" key="5">
    <source>
        <dbReference type="PROSITE" id="PS50931"/>
    </source>
</evidence>
<organism evidence="6 7">
    <name type="scientific">Roseibium hamelinense</name>
    <dbReference type="NCBI Taxonomy" id="150831"/>
    <lineage>
        <taxon>Bacteria</taxon>
        <taxon>Pseudomonadati</taxon>
        <taxon>Pseudomonadota</taxon>
        <taxon>Alphaproteobacteria</taxon>
        <taxon>Hyphomicrobiales</taxon>
        <taxon>Stappiaceae</taxon>
        <taxon>Roseibium</taxon>
    </lineage>
</organism>
<name>A0A562T1L0_9HYPH</name>
<dbReference type="GO" id="GO:0006351">
    <property type="term" value="P:DNA-templated transcription"/>
    <property type="evidence" value="ECO:0007669"/>
    <property type="project" value="TreeGrafter"/>
</dbReference>
<feature type="domain" description="HTH lysR-type" evidence="5">
    <location>
        <begin position="8"/>
        <end position="65"/>
    </location>
</feature>
<keyword evidence="4" id="KW-0804">Transcription</keyword>
<proteinExistence type="inferred from homology"/>
<evidence type="ECO:0000313" key="7">
    <source>
        <dbReference type="Proteomes" id="UP000320593"/>
    </source>
</evidence>
<dbReference type="Gene3D" id="3.40.190.290">
    <property type="match status" value="1"/>
</dbReference>
<dbReference type="Gene3D" id="1.10.10.10">
    <property type="entry name" value="Winged helix-like DNA-binding domain superfamily/Winged helix DNA-binding domain"/>
    <property type="match status" value="1"/>
</dbReference>
<keyword evidence="7" id="KW-1185">Reference proteome</keyword>
<evidence type="ECO:0000313" key="6">
    <source>
        <dbReference type="EMBL" id="TWI87442.1"/>
    </source>
</evidence>
<dbReference type="OrthoDB" id="9798121at2"/>
<dbReference type="SUPFAM" id="SSF53850">
    <property type="entry name" value="Periplasmic binding protein-like II"/>
    <property type="match status" value="1"/>
</dbReference>
<dbReference type="Proteomes" id="UP000320593">
    <property type="component" value="Unassembled WGS sequence"/>
</dbReference>
<dbReference type="PANTHER" id="PTHR30537">
    <property type="entry name" value="HTH-TYPE TRANSCRIPTIONAL REGULATOR"/>
    <property type="match status" value="1"/>
</dbReference>
<keyword evidence="2" id="KW-0805">Transcription regulation</keyword>
<evidence type="ECO:0000256" key="2">
    <source>
        <dbReference type="ARBA" id="ARBA00023015"/>
    </source>
</evidence>
<dbReference type="InterPro" id="IPR058163">
    <property type="entry name" value="LysR-type_TF_proteobact-type"/>
</dbReference>